<dbReference type="Pfam" id="PF14023">
    <property type="entry name" value="Bestrophin-like"/>
    <property type="match status" value="1"/>
</dbReference>
<name>A0ABT5ZFZ8_9ACTN</name>
<evidence type="ECO:0000256" key="1">
    <source>
        <dbReference type="SAM" id="Phobius"/>
    </source>
</evidence>
<dbReference type="InterPro" id="IPR025333">
    <property type="entry name" value="DUF4239"/>
</dbReference>
<comment type="caution">
    <text evidence="2">The sequence shown here is derived from an EMBL/GenBank/DDBJ whole genome shotgun (WGS) entry which is preliminary data.</text>
</comment>
<dbReference type="Proteomes" id="UP001216579">
    <property type="component" value="Unassembled WGS sequence"/>
</dbReference>
<sequence length="254" mass="27395">MFALLSTLGVVLGGGLVAVACVVVKHRVFPPKADEEPREALAEYISMMIGVIYALVLGLALVSVWDTHSSAEEHVQTEAGALHQVYLLADALPPAAEQQARSTAVSYAHQVTSGEWSEMIRRQPLDPSGWQLLNRLRDTYETAQPTGAAQQNAGQEAMAQLSVLDEARRGREADAQNRLSSVLWAGLFIGGVLTVGFMFLFGVQRRASHLVMVMGLSGFIVFLIVLIHQLDMPFGGALGVNAEAFTRYFPGSTG</sequence>
<keyword evidence="1" id="KW-0812">Transmembrane</keyword>
<keyword evidence="1" id="KW-1133">Transmembrane helix</keyword>
<organism evidence="2 3">
    <name type="scientific">Streptomyces silvisoli</name>
    <dbReference type="NCBI Taxonomy" id="3034235"/>
    <lineage>
        <taxon>Bacteria</taxon>
        <taxon>Bacillati</taxon>
        <taxon>Actinomycetota</taxon>
        <taxon>Actinomycetes</taxon>
        <taxon>Kitasatosporales</taxon>
        <taxon>Streptomycetaceae</taxon>
        <taxon>Streptomyces</taxon>
    </lineage>
</organism>
<dbReference type="RefSeq" id="WP_276092501.1">
    <property type="nucleotide sequence ID" value="NZ_JARJBC010000003.1"/>
</dbReference>
<dbReference type="EMBL" id="JARJBC010000003">
    <property type="protein sequence ID" value="MDF3288752.1"/>
    <property type="molecule type" value="Genomic_DNA"/>
</dbReference>
<keyword evidence="1" id="KW-0472">Membrane</keyword>
<feature type="transmembrane region" description="Helical" evidence="1">
    <location>
        <begin position="44"/>
        <end position="65"/>
    </location>
</feature>
<feature type="transmembrane region" description="Helical" evidence="1">
    <location>
        <begin position="181"/>
        <end position="201"/>
    </location>
</feature>
<keyword evidence="3" id="KW-1185">Reference proteome</keyword>
<accession>A0ABT5ZFZ8</accession>
<gene>
    <name evidence="2" type="ORF">P3G67_05800</name>
</gene>
<evidence type="ECO:0000313" key="3">
    <source>
        <dbReference type="Proteomes" id="UP001216579"/>
    </source>
</evidence>
<reference evidence="2 3" key="1">
    <citation type="submission" date="2023-03" db="EMBL/GenBank/DDBJ databases">
        <title>Draft genome sequence of Streptomyces sp. RB6PN23 isolated from peat swamp forest in Thailand.</title>
        <authorList>
            <person name="Klaysubun C."/>
            <person name="Duangmal K."/>
        </authorList>
    </citation>
    <scope>NUCLEOTIDE SEQUENCE [LARGE SCALE GENOMIC DNA]</scope>
    <source>
        <strain evidence="2 3">RB6PN23</strain>
    </source>
</reference>
<evidence type="ECO:0000313" key="2">
    <source>
        <dbReference type="EMBL" id="MDF3288752.1"/>
    </source>
</evidence>
<protein>
    <submittedName>
        <fullName evidence="2">DUF4239 domain-containing protein</fullName>
    </submittedName>
</protein>
<feature type="transmembrane region" description="Helical" evidence="1">
    <location>
        <begin position="207"/>
        <end position="227"/>
    </location>
</feature>
<proteinExistence type="predicted"/>